<dbReference type="Pfam" id="PF00271">
    <property type="entry name" value="Helicase_C"/>
    <property type="match status" value="1"/>
</dbReference>
<comment type="similarity">
    <text evidence="2">Belongs to the helicase family. SKI2 subfamily.</text>
</comment>
<evidence type="ECO:0000256" key="8">
    <source>
        <dbReference type="ARBA" id="ARBA00023254"/>
    </source>
</evidence>
<dbReference type="SUPFAM" id="SSF52540">
    <property type="entry name" value="P-loop containing nucleoside triphosphate hydrolases"/>
    <property type="match status" value="1"/>
</dbReference>
<name>A0AAV1DPM5_OLDCO</name>
<feature type="region of interest" description="Disordered" evidence="12">
    <location>
        <begin position="859"/>
        <end position="906"/>
    </location>
</feature>
<dbReference type="Gene3D" id="1.10.150.20">
    <property type="entry name" value="5' to 3' exonuclease, C-terminal subdomain"/>
    <property type="match status" value="1"/>
</dbReference>
<dbReference type="SMART" id="SM00973">
    <property type="entry name" value="Sec63"/>
    <property type="match status" value="1"/>
</dbReference>
<dbReference type="Pfam" id="PF23445">
    <property type="entry name" value="WHD_SNRNP200"/>
    <property type="match status" value="1"/>
</dbReference>
<evidence type="ECO:0000313" key="15">
    <source>
        <dbReference type="EMBL" id="CAI9109838.1"/>
    </source>
</evidence>
<dbReference type="GO" id="GO:0003676">
    <property type="term" value="F:nucleic acid binding"/>
    <property type="evidence" value="ECO:0007669"/>
    <property type="project" value="InterPro"/>
</dbReference>
<protein>
    <recommendedName>
        <fullName evidence="10">DNA 3'-5' helicase</fullName>
        <ecNumber evidence="10">5.6.2.4</ecNumber>
    </recommendedName>
</protein>
<comment type="catalytic activity">
    <reaction evidence="11">
        <text>ATP + H2O = ADP + phosphate + H(+)</text>
        <dbReference type="Rhea" id="RHEA:13065"/>
        <dbReference type="ChEBI" id="CHEBI:15377"/>
        <dbReference type="ChEBI" id="CHEBI:15378"/>
        <dbReference type="ChEBI" id="CHEBI:30616"/>
        <dbReference type="ChEBI" id="CHEBI:43474"/>
        <dbReference type="ChEBI" id="CHEBI:456216"/>
        <dbReference type="EC" id="5.6.2.4"/>
    </reaction>
</comment>
<feature type="compositionally biased region" description="Polar residues" evidence="12">
    <location>
        <begin position="885"/>
        <end position="906"/>
    </location>
</feature>
<keyword evidence="8" id="KW-0469">Meiosis</keyword>
<organism evidence="15 16">
    <name type="scientific">Oldenlandia corymbosa var. corymbosa</name>
    <dbReference type="NCBI Taxonomy" id="529605"/>
    <lineage>
        <taxon>Eukaryota</taxon>
        <taxon>Viridiplantae</taxon>
        <taxon>Streptophyta</taxon>
        <taxon>Embryophyta</taxon>
        <taxon>Tracheophyta</taxon>
        <taxon>Spermatophyta</taxon>
        <taxon>Magnoliopsida</taxon>
        <taxon>eudicotyledons</taxon>
        <taxon>Gunneridae</taxon>
        <taxon>Pentapetalae</taxon>
        <taxon>asterids</taxon>
        <taxon>lamiids</taxon>
        <taxon>Gentianales</taxon>
        <taxon>Rubiaceae</taxon>
        <taxon>Rubioideae</taxon>
        <taxon>Spermacoceae</taxon>
        <taxon>Hedyotis-Oldenlandia complex</taxon>
        <taxon>Oldenlandia</taxon>
    </lineage>
</organism>
<dbReference type="PANTHER" id="PTHR47835:SF3">
    <property type="entry name" value="HELICASE FOR MEIOSIS 1"/>
    <property type="match status" value="1"/>
</dbReference>
<dbReference type="FunFam" id="3.40.50.300:FF:001076">
    <property type="entry name" value="ATP-dependent DNA helicase MER3"/>
    <property type="match status" value="1"/>
</dbReference>
<dbReference type="CDD" id="cd18023">
    <property type="entry name" value="DEXHc_HFM1"/>
    <property type="match status" value="1"/>
</dbReference>
<dbReference type="InterPro" id="IPR011545">
    <property type="entry name" value="DEAD/DEAH_box_helicase_dom"/>
</dbReference>
<dbReference type="PANTHER" id="PTHR47835">
    <property type="entry name" value="HFM1, ATP DEPENDENT DNA HELICASE HOMOLOG"/>
    <property type="match status" value="1"/>
</dbReference>
<keyword evidence="3" id="KW-0547">Nucleotide-binding</keyword>
<dbReference type="CDD" id="cd18795">
    <property type="entry name" value="SF2_C_Ski2"/>
    <property type="match status" value="1"/>
</dbReference>
<reference evidence="15" key="1">
    <citation type="submission" date="2023-03" db="EMBL/GenBank/DDBJ databases">
        <authorList>
            <person name="Julca I."/>
        </authorList>
    </citation>
    <scope>NUCLEOTIDE SEQUENCE</scope>
</reference>
<dbReference type="InterPro" id="IPR052247">
    <property type="entry name" value="Meiotic_Crossover_Helicase"/>
</dbReference>
<dbReference type="Pfam" id="PF02889">
    <property type="entry name" value="Sec63"/>
    <property type="match status" value="1"/>
</dbReference>
<dbReference type="GO" id="GO:0007131">
    <property type="term" value="P:reciprocal meiotic recombination"/>
    <property type="evidence" value="ECO:0007669"/>
    <property type="project" value="UniProtKB-ARBA"/>
</dbReference>
<keyword evidence="16" id="KW-1185">Reference proteome</keyword>
<dbReference type="PROSITE" id="PS51194">
    <property type="entry name" value="HELICASE_CTER"/>
    <property type="match status" value="1"/>
</dbReference>
<feature type="domain" description="Helicase ATP-binding" evidence="13">
    <location>
        <begin position="34"/>
        <end position="229"/>
    </location>
</feature>
<dbReference type="GO" id="GO:0016787">
    <property type="term" value="F:hydrolase activity"/>
    <property type="evidence" value="ECO:0007669"/>
    <property type="project" value="UniProtKB-KW"/>
</dbReference>
<sequence length="1218" mass="138133">MDNCTLRSVLDLPAPFRSAFTFRYFNSLQSECFSSCFLSDMNMVISAPTGSGKTALFELCILRIFSKFISRDGNFMPLKGIMKTIYIAPSKALVQEKVRDWNQKFGQLGVNCLELTGDNETYSLRNIQDADIILTTPEKFDAVTRYRARDGGLSFFGDIALVLLDEVHLLNDPRGAALEAIVSRLKMLACKSEMRSSSLAQVRFLAISATIPNIDDLAEWLMVPHHGIKRFGEEMRPVKLTTKVLGYAPAKNDFLFEKRLQNYVFDILMQYSRGKSALVFCSTRKGAQEAAQQLAQAAMTYGHSNPFMKSMEQQERLREASLSCGDKQMQSYILYGVGYHNGGLSLKDRSLIESLFLNGDLQVLCTTNTLALGINLPAHTVVIKSTQYFNKEKGIYLEYDRSMILQMCGRAGRPPFEDTGMVIIMTRRETVHLYENLLSGCEMVESQLLPCLTEHLTAEIAQLSISDITRAIEWMKCSFLYVRMKKNPENYSVKKGLHGNLIEKHMQDICVQKITELSRYQMIWTDEDGFLLKPLEPGVLMTKYYLKFDTMKHIMLTPANCSIEDALHTICRAEEISWIQLRRNEKKLLNDINLDKDGRLRFHVLADKGKKKKRIQTREEKIFILANDCLTGDPSVRDLSMNQDMNSICTNGCRVAKCMKEYFIHKRIYKGALNSALLAKSLHQKLWDDSPYLLKQLPGIGMVTAKALLSMGINSFETLLDADPRKIEIVTGRKFPFGNHIKESLLSLPPKVELKFEENVYQKQGKSKLGVILTRLSQSTASIKRHYAEMVVSIEEENIILFHERIRVDDFLSPYGATVMLPVPRHGKLTVTADLLFEEFIGVDIRQSMTIGKDVVDSHANHAMGPKKPLNTHPKGTHTTKDGANRNNTSDRSQLGVSRTSNESKALQENLPSFKLLDEELEDFPVPSVNEVPAVEMENDDCMILSEKTVFDHIREKSKNLPALALSSFSDNTCSPSLETLTLIRKRMRDRHLEHDSIEVQDENPKNKVLRQNMATQDAGELLDLDPFFQDSSGQFTENNTDELLQLVEGPPVPEQLTGEMIFDHIRRKAKTFPVPDNLKATELNELNRKKQSGISDLTSQGITEAYCQKELPKDSATVPGFMDFEEDLMFDWSSLDRFNGRTVSSEIVPNREVPAPRNLAVHRNQVKPPVTYAERSPQHQPSSPALLHRQCSSYSSKEDIIKEQNYFLGFKTIFSFL</sequence>
<dbReference type="InterPro" id="IPR057842">
    <property type="entry name" value="WH_MER3"/>
</dbReference>
<keyword evidence="4" id="KW-0378">Hydrolase</keyword>
<evidence type="ECO:0000313" key="16">
    <source>
        <dbReference type="Proteomes" id="UP001161247"/>
    </source>
</evidence>
<evidence type="ECO:0000256" key="7">
    <source>
        <dbReference type="ARBA" id="ARBA00023235"/>
    </source>
</evidence>
<evidence type="ECO:0000256" key="4">
    <source>
        <dbReference type="ARBA" id="ARBA00022801"/>
    </source>
</evidence>
<dbReference type="EMBL" id="OX459123">
    <property type="protein sequence ID" value="CAI9109838.1"/>
    <property type="molecule type" value="Genomic_DNA"/>
</dbReference>
<keyword evidence="7" id="KW-0413">Isomerase</keyword>
<dbReference type="GO" id="GO:0005524">
    <property type="term" value="F:ATP binding"/>
    <property type="evidence" value="ECO:0007669"/>
    <property type="project" value="UniProtKB-KW"/>
</dbReference>
<dbReference type="Gene3D" id="1.10.10.10">
    <property type="entry name" value="Winged helix-like DNA-binding domain superfamily/Winged helix DNA-binding domain"/>
    <property type="match status" value="1"/>
</dbReference>
<evidence type="ECO:0000256" key="6">
    <source>
        <dbReference type="ARBA" id="ARBA00022840"/>
    </source>
</evidence>
<dbReference type="Gene3D" id="1.10.3380.10">
    <property type="entry name" value="Sec63 N-terminal domain-like domain"/>
    <property type="match status" value="1"/>
</dbReference>
<dbReference type="SMART" id="SM00490">
    <property type="entry name" value="HELICc"/>
    <property type="match status" value="1"/>
</dbReference>
<dbReference type="PROSITE" id="PS51192">
    <property type="entry name" value="HELICASE_ATP_BIND_1"/>
    <property type="match status" value="1"/>
</dbReference>
<feature type="domain" description="Helicase C-terminal" evidence="14">
    <location>
        <begin position="263"/>
        <end position="460"/>
    </location>
</feature>
<dbReference type="AlphaFoldDB" id="A0AAV1DPM5"/>
<evidence type="ECO:0000259" key="13">
    <source>
        <dbReference type="PROSITE" id="PS51192"/>
    </source>
</evidence>
<proteinExistence type="inferred from homology"/>
<keyword evidence="5" id="KW-0347">Helicase</keyword>
<dbReference type="InterPro" id="IPR027417">
    <property type="entry name" value="P-loop_NTPase"/>
</dbReference>
<comment type="similarity">
    <text evidence="1">Belongs to the disease resistance NB-LRR family.</text>
</comment>
<evidence type="ECO:0000256" key="12">
    <source>
        <dbReference type="SAM" id="MobiDB-lite"/>
    </source>
</evidence>
<evidence type="ECO:0000256" key="5">
    <source>
        <dbReference type="ARBA" id="ARBA00022806"/>
    </source>
</evidence>
<dbReference type="GO" id="GO:0043138">
    <property type="term" value="F:3'-5' DNA helicase activity"/>
    <property type="evidence" value="ECO:0007669"/>
    <property type="project" value="UniProtKB-EC"/>
</dbReference>
<dbReference type="EC" id="5.6.2.4" evidence="10"/>
<dbReference type="Proteomes" id="UP001161247">
    <property type="component" value="Chromosome 6"/>
</dbReference>
<dbReference type="InterPro" id="IPR036388">
    <property type="entry name" value="WH-like_DNA-bd_sf"/>
</dbReference>
<dbReference type="FunFam" id="1.10.3380.10:FF:000008">
    <property type="entry name" value="DExH-box ATP-dependent RNA helicase DExH17"/>
    <property type="match status" value="1"/>
</dbReference>
<evidence type="ECO:0000256" key="2">
    <source>
        <dbReference type="ARBA" id="ARBA00010140"/>
    </source>
</evidence>
<comment type="catalytic activity">
    <reaction evidence="9">
        <text>Couples ATP hydrolysis with the unwinding of duplex DNA by translocating in the 3'-5' direction.</text>
        <dbReference type="EC" id="5.6.2.4"/>
    </reaction>
</comment>
<dbReference type="InterPro" id="IPR014001">
    <property type="entry name" value="Helicase_ATP-bd"/>
</dbReference>
<dbReference type="SMART" id="SM00487">
    <property type="entry name" value="DEXDc"/>
    <property type="match status" value="1"/>
</dbReference>
<gene>
    <name evidence="15" type="ORF">OLC1_LOCUS17637</name>
</gene>
<dbReference type="InterPro" id="IPR001650">
    <property type="entry name" value="Helicase_C-like"/>
</dbReference>
<evidence type="ECO:0000256" key="11">
    <source>
        <dbReference type="ARBA" id="ARBA00048988"/>
    </source>
</evidence>
<keyword evidence="6" id="KW-0067">ATP-binding</keyword>
<evidence type="ECO:0000256" key="9">
    <source>
        <dbReference type="ARBA" id="ARBA00034617"/>
    </source>
</evidence>
<dbReference type="InterPro" id="IPR004179">
    <property type="entry name" value="Sec63-dom"/>
</dbReference>
<evidence type="ECO:0000259" key="14">
    <source>
        <dbReference type="PROSITE" id="PS51194"/>
    </source>
</evidence>
<dbReference type="Pfam" id="PF00270">
    <property type="entry name" value="DEAD"/>
    <property type="match status" value="1"/>
</dbReference>
<dbReference type="Gene3D" id="3.40.50.300">
    <property type="entry name" value="P-loop containing nucleotide triphosphate hydrolases"/>
    <property type="match status" value="2"/>
</dbReference>
<evidence type="ECO:0000256" key="3">
    <source>
        <dbReference type="ARBA" id="ARBA00022741"/>
    </source>
</evidence>
<dbReference type="FunFam" id="1.10.10.10:FF:000012">
    <property type="entry name" value="U5 small nuclear ribonucleoprotein helicase"/>
    <property type="match status" value="1"/>
</dbReference>
<evidence type="ECO:0000256" key="1">
    <source>
        <dbReference type="ARBA" id="ARBA00008894"/>
    </source>
</evidence>
<dbReference type="SUPFAM" id="SSF158702">
    <property type="entry name" value="Sec63 N-terminal domain-like"/>
    <property type="match status" value="1"/>
</dbReference>
<evidence type="ECO:0000256" key="10">
    <source>
        <dbReference type="ARBA" id="ARBA00034808"/>
    </source>
</evidence>
<accession>A0AAV1DPM5</accession>